<feature type="compositionally biased region" description="Basic and acidic residues" evidence="1">
    <location>
        <begin position="214"/>
        <end position="233"/>
    </location>
</feature>
<sequence>MPTLRQHQPDPRGQLIFISHLRLPLQLLLLLILHTVDRMLCTTQAARSACRGPLARSIPSSSVFVYRSIRANSTDAPGEGSPTSGDQPPKPKRRAVPIADSFGDIFIRPVLNSQIRSLGNNTSSFSGKLARRQVEANPQEYPAKKGGEERQSRPRSRDQDQTQVAGRERQSRGEQGQNQTRVASNERRPRRGDGYIEIPGTVVGAAANPVQKRQPREENEQARAQRAQVRAERDQARAEREKVTAEKTAEVEARKAQAKLARLETLQKKVHIETTDLDLLFGTPKEAATPAPAPKVPSRRTTPSRPLRASPNAATPARLTYFVKKALERRAGDYKEYLYGTPQVIRTSSLAAMGPTGYARSALMRRRDVGLSQRRNGLKIVAALTKGINTSPQTSTLSA</sequence>
<evidence type="ECO:0000313" key="3">
    <source>
        <dbReference type="EMBL" id="KAJ3480418.1"/>
    </source>
</evidence>
<feature type="compositionally biased region" description="Polar residues" evidence="1">
    <location>
        <begin position="173"/>
        <end position="183"/>
    </location>
</feature>
<evidence type="ECO:0000256" key="2">
    <source>
        <dbReference type="SAM" id="SignalP"/>
    </source>
</evidence>
<evidence type="ECO:0000313" key="4">
    <source>
        <dbReference type="Proteomes" id="UP001212997"/>
    </source>
</evidence>
<feature type="signal peptide" evidence="2">
    <location>
        <begin position="1"/>
        <end position="38"/>
    </location>
</feature>
<feature type="region of interest" description="Disordered" evidence="1">
    <location>
        <begin position="72"/>
        <end position="95"/>
    </location>
</feature>
<feature type="compositionally biased region" description="Basic and acidic residues" evidence="1">
    <location>
        <begin position="142"/>
        <end position="172"/>
    </location>
</feature>
<keyword evidence="4" id="KW-1185">Reference proteome</keyword>
<keyword evidence="2" id="KW-0732">Signal</keyword>
<dbReference type="EMBL" id="JANAWD010000376">
    <property type="protein sequence ID" value="KAJ3480418.1"/>
    <property type="molecule type" value="Genomic_DNA"/>
</dbReference>
<dbReference type="AlphaFoldDB" id="A0AAD5V236"/>
<name>A0AAD5V236_9APHY</name>
<accession>A0AAD5V236</accession>
<comment type="caution">
    <text evidence="3">The sequence shown here is derived from an EMBL/GenBank/DDBJ whole genome shotgun (WGS) entry which is preliminary data.</text>
</comment>
<dbReference type="Proteomes" id="UP001212997">
    <property type="component" value="Unassembled WGS sequence"/>
</dbReference>
<reference evidence="3" key="1">
    <citation type="submission" date="2022-07" db="EMBL/GenBank/DDBJ databases">
        <title>Genome Sequence of Physisporinus lineatus.</title>
        <authorList>
            <person name="Buettner E."/>
        </authorList>
    </citation>
    <scope>NUCLEOTIDE SEQUENCE</scope>
    <source>
        <strain evidence="3">VT162</strain>
    </source>
</reference>
<feature type="region of interest" description="Disordered" evidence="1">
    <location>
        <begin position="284"/>
        <end position="312"/>
    </location>
</feature>
<organism evidence="3 4">
    <name type="scientific">Meripilus lineatus</name>
    <dbReference type="NCBI Taxonomy" id="2056292"/>
    <lineage>
        <taxon>Eukaryota</taxon>
        <taxon>Fungi</taxon>
        <taxon>Dikarya</taxon>
        <taxon>Basidiomycota</taxon>
        <taxon>Agaricomycotina</taxon>
        <taxon>Agaricomycetes</taxon>
        <taxon>Polyporales</taxon>
        <taxon>Meripilaceae</taxon>
        <taxon>Meripilus</taxon>
    </lineage>
</organism>
<feature type="compositionally biased region" description="Polar residues" evidence="1">
    <location>
        <begin position="72"/>
        <end position="86"/>
    </location>
</feature>
<proteinExistence type="predicted"/>
<feature type="chain" id="PRO_5041973762" evidence="2">
    <location>
        <begin position="39"/>
        <end position="399"/>
    </location>
</feature>
<feature type="compositionally biased region" description="Basic and acidic residues" evidence="1">
    <location>
        <begin position="184"/>
        <end position="194"/>
    </location>
</feature>
<feature type="region of interest" description="Disordered" evidence="1">
    <location>
        <begin position="118"/>
        <end position="233"/>
    </location>
</feature>
<protein>
    <submittedName>
        <fullName evidence="3">Uncharacterized protein</fullName>
    </submittedName>
</protein>
<feature type="compositionally biased region" description="Low complexity" evidence="1">
    <location>
        <begin position="299"/>
        <end position="311"/>
    </location>
</feature>
<gene>
    <name evidence="3" type="ORF">NLI96_g8361</name>
</gene>
<evidence type="ECO:0000256" key="1">
    <source>
        <dbReference type="SAM" id="MobiDB-lite"/>
    </source>
</evidence>